<feature type="transmembrane region" description="Helical" evidence="6">
    <location>
        <begin position="124"/>
        <end position="142"/>
    </location>
</feature>
<dbReference type="EMBL" id="POUA01000200">
    <property type="protein sequence ID" value="PZG39781.1"/>
    <property type="molecule type" value="Genomic_DNA"/>
</dbReference>
<feature type="transmembrane region" description="Helical" evidence="6">
    <location>
        <begin position="183"/>
        <end position="204"/>
    </location>
</feature>
<evidence type="ECO:0000256" key="1">
    <source>
        <dbReference type="ARBA" id="ARBA00004141"/>
    </source>
</evidence>
<feature type="transmembrane region" description="Helical" evidence="6">
    <location>
        <begin position="154"/>
        <end position="171"/>
    </location>
</feature>
<name>A0A2W2FVS6_9ACTN</name>
<dbReference type="PANTHER" id="PTHR32322:SF2">
    <property type="entry name" value="EAMA DOMAIN-CONTAINING PROTEIN"/>
    <property type="match status" value="1"/>
</dbReference>
<feature type="transmembrane region" description="Helical" evidence="6">
    <location>
        <begin position="245"/>
        <end position="263"/>
    </location>
</feature>
<keyword evidence="3 6" id="KW-0812">Transmembrane</keyword>
<evidence type="ECO:0000256" key="6">
    <source>
        <dbReference type="SAM" id="Phobius"/>
    </source>
</evidence>
<feature type="domain" description="EamA" evidence="7">
    <location>
        <begin position="8"/>
        <end position="141"/>
    </location>
</feature>
<evidence type="ECO:0000256" key="2">
    <source>
        <dbReference type="ARBA" id="ARBA00007362"/>
    </source>
</evidence>
<evidence type="ECO:0000313" key="8">
    <source>
        <dbReference type="EMBL" id="PZG39781.1"/>
    </source>
</evidence>
<evidence type="ECO:0000313" key="9">
    <source>
        <dbReference type="Proteomes" id="UP000248544"/>
    </source>
</evidence>
<evidence type="ECO:0000256" key="5">
    <source>
        <dbReference type="ARBA" id="ARBA00023136"/>
    </source>
</evidence>
<comment type="similarity">
    <text evidence="2">Belongs to the EamA transporter family.</text>
</comment>
<dbReference type="Pfam" id="PF00892">
    <property type="entry name" value="EamA"/>
    <property type="match status" value="2"/>
</dbReference>
<reference evidence="8 9" key="1">
    <citation type="submission" date="2018-01" db="EMBL/GenBank/DDBJ databases">
        <title>Draft genome sequence of Sphaerisporangium sp. 7K107.</title>
        <authorList>
            <person name="Sahin N."/>
            <person name="Saygin H."/>
            <person name="Ay H."/>
        </authorList>
    </citation>
    <scope>NUCLEOTIDE SEQUENCE [LARGE SCALE GENOMIC DNA]</scope>
    <source>
        <strain evidence="8 9">7K107</strain>
    </source>
</reference>
<accession>A0A2W2FVS6</accession>
<feature type="domain" description="EamA" evidence="7">
    <location>
        <begin position="152"/>
        <end position="284"/>
    </location>
</feature>
<comment type="subcellular location">
    <subcellularLocation>
        <location evidence="1">Membrane</location>
        <topology evidence="1">Multi-pass membrane protein</topology>
    </subcellularLocation>
</comment>
<keyword evidence="4 6" id="KW-1133">Transmembrane helix</keyword>
<feature type="transmembrane region" description="Helical" evidence="6">
    <location>
        <begin position="43"/>
        <end position="60"/>
    </location>
</feature>
<dbReference type="PANTHER" id="PTHR32322">
    <property type="entry name" value="INNER MEMBRANE TRANSPORTER"/>
    <property type="match status" value="1"/>
</dbReference>
<evidence type="ECO:0000256" key="3">
    <source>
        <dbReference type="ARBA" id="ARBA00022692"/>
    </source>
</evidence>
<dbReference type="RefSeq" id="WP_111169559.1">
    <property type="nucleotide sequence ID" value="NZ_POUA01000200.1"/>
</dbReference>
<dbReference type="InterPro" id="IPR037185">
    <property type="entry name" value="EmrE-like"/>
</dbReference>
<proteinExistence type="inferred from homology"/>
<dbReference type="Proteomes" id="UP000248544">
    <property type="component" value="Unassembled WGS sequence"/>
</dbReference>
<feature type="transmembrane region" description="Helical" evidence="6">
    <location>
        <begin position="95"/>
        <end position="117"/>
    </location>
</feature>
<dbReference type="SUPFAM" id="SSF103481">
    <property type="entry name" value="Multidrug resistance efflux transporter EmrE"/>
    <property type="match status" value="2"/>
</dbReference>
<feature type="transmembrane region" description="Helical" evidence="6">
    <location>
        <begin position="9"/>
        <end position="31"/>
    </location>
</feature>
<keyword evidence="5 6" id="KW-0472">Membrane</keyword>
<comment type="caution">
    <text evidence="8">The sequence shown here is derived from an EMBL/GenBank/DDBJ whole genome shotgun (WGS) entry which is preliminary data.</text>
</comment>
<dbReference type="AlphaFoldDB" id="A0A2W2FVS6"/>
<feature type="transmembrane region" description="Helical" evidence="6">
    <location>
        <begin position="210"/>
        <end position="233"/>
    </location>
</feature>
<organism evidence="8 9">
    <name type="scientific">Spongiactinospora gelatinilytica</name>
    <dbReference type="NCBI Taxonomy" id="2666298"/>
    <lineage>
        <taxon>Bacteria</taxon>
        <taxon>Bacillati</taxon>
        <taxon>Actinomycetota</taxon>
        <taxon>Actinomycetes</taxon>
        <taxon>Streptosporangiales</taxon>
        <taxon>Streptosporangiaceae</taxon>
        <taxon>Spongiactinospora</taxon>
    </lineage>
</organism>
<feature type="transmembrane region" description="Helical" evidence="6">
    <location>
        <begin position="72"/>
        <end position="89"/>
    </location>
</feature>
<sequence length="290" mass="28366">MTHVSVRRGLLYVSVAATAWGTGGAAAALIYRLGGLGPVAVSFWRFAIGAALLAVAGVLLARTGVPAGRGRMAVTGVCMAVSQTSYFAAVGESGLAVATVVTLGAAPVLVAAGARFVLGERLGAARLGSVAAAPAGLVLLSLPGGSAEFSPRGLGWAMLSAVTYASVTLVNRAGSADPYGTALGSLVVGGIFLLPAALAAGVLPSGGHPVAAAALLAYLGAVPTALAYGLFFAGLRAVPATTSSVIVLVEPLGATLIGVFLLGETLTPYSAAGAAVLLLAVLTLALREPH</sequence>
<gene>
    <name evidence="8" type="ORF">C1I98_23260</name>
</gene>
<keyword evidence="9" id="KW-1185">Reference proteome</keyword>
<evidence type="ECO:0000259" key="7">
    <source>
        <dbReference type="Pfam" id="PF00892"/>
    </source>
</evidence>
<dbReference type="InterPro" id="IPR050638">
    <property type="entry name" value="AA-Vitamin_Transporters"/>
</dbReference>
<dbReference type="GO" id="GO:0016020">
    <property type="term" value="C:membrane"/>
    <property type="evidence" value="ECO:0007669"/>
    <property type="project" value="UniProtKB-SubCell"/>
</dbReference>
<protein>
    <submittedName>
        <fullName evidence="8">EamA family transporter</fullName>
    </submittedName>
</protein>
<dbReference type="InterPro" id="IPR000620">
    <property type="entry name" value="EamA_dom"/>
</dbReference>
<evidence type="ECO:0000256" key="4">
    <source>
        <dbReference type="ARBA" id="ARBA00022989"/>
    </source>
</evidence>
<feature type="transmembrane region" description="Helical" evidence="6">
    <location>
        <begin position="269"/>
        <end position="286"/>
    </location>
</feature>
<dbReference type="Gene3D" id="1.10.3730.20">
    <property type="match status" value="1"/>
</dbReference>